<dbReference type="Proteomes" id="UP000188181">
    <property type="component" value="Chromosome"/>
</dbReference>
<dbReference type="InterPro" id="IPR013320">
    <property type="entry name" value="ConA-like_dom_sf"/>
</dbReference>
<dbReference type="KEGG" id="pbas:SMSP2_01339"/>
<dbReference type="OrthoDB" id="290686at2"/>
<name>A0A1Q2ME53_9BACT</name>
<dbReference type="SUPFAM" id="SSF49899">
    <property type="entry name" value="Concanavalin A-like lectins/glucanases"/>
    <property type="match status" value="1"/>
</dbReference>
<evidence type="ECO:0000313" key="3">
    <source>
        <dbReference type="Proteomes" id="UP000188181"/>
    </source>
</evidence>
<dbReference type="Gene3D" id="2.60.120.200">
    <property type="match status" value="1"/>
</dbReference>
<dbReference type="STRING" id="1851148.SMSP2_01339"/>
<evidence type="ECO:0000313" key="2">
    <source>
        <dbReference type="EMBL" id="AQQ70975.1"/>
    </source>
</evidence>
<dbReference type="Pfam" id="PF13385">
    <property type="entry name" value="Laminin_G_3"/>
    <property type="match status" value="1"/>
</dbReference>
<dbReference type="EMBL" id="CP019646">
    <property type="protein sequence ID" value="AQQ70975.1"/>
    <property type="molecule type" value="Genomic_DNA"/>
</dbReference>
<keyword evidence="1" id="KW-0732">Signal</keyword>
<evidence type="ECO:0000256" key="1">
    <source>
        <dbReference type="SAM" id="SignalP"/>
    </source>
</evidence>
<evidence type="ECO:0008006" key="4">
    <source>
        <dbReference type="Google" id="ProtNLM"/>
    </source>
</evidence>
<accession>A0A1Q2ME53</accession>
<gene>
    <name evidence="2" type="ORF">SMSP2_01339</name>
</gene>
<feature type="signal peptide" evidence="1">
    <location>
        <begin position="1"/>
        <end position="23"/>
    </location>
</feature>
<protein>
    <recommendedName>
        <fullName evidence="4">LamG-like jellyroll fold domain-containing protein</fullName>
    </recommendedName>
</protein>
<dbReference type="AlphaFoldDB" id="A0A1Q2ME53"/>
<feature type="chain" id="PRO_5013111826" description="LamG-like jellyroll fold domain-containing protein" evidence="1">
    <location>
        <begin position="24"/>
        <end position="307"/>
    </location>
</feature>
<organism evidence="2 3">
    <name type="scientific">Limihaloglobus sulfuriphilus</name>
    <dbReference type="NCBI Taxonomy" id="1851148"/>
    <lineage>
        <taxon>Bacteria</taxon>
        <taxon>Pseudomonadati</taxon>
        <taxon>Planctomycetota</taxon>
        <taxon>Phycisphaerae</taxon>
        <taxon>Sedimentisphaerales</taxon>
        <taxon>Sedimentisphaeraceae</taxon>
        <taxon>Limihaloglobus</taxon>
    </lineage>
</organism>
<sequence length="307" mass="33602" precursor="true">MINKIKSILIFCLIACSAVTVQAATLAYWNFEEGSGQNLTDISGNTIQEFIRGTSASDWMDPEWTEGIKGDHALKFMKLAAPANGGVCSFINGYDPVLCSRALVATGSFTVEAFIKIDVMPADGYTDARYIVSLCDNSGTYASYWNYAIRLRTAGTDTFVEGLSRAKDGSWPTVTSTVALSTGVEYYVAFSYNADTMEAKIWVDNNTDTSTFAQQPISTDLTSPMFTIGARRPSSSYSAFFEGVIDDVRVSDTVLTTQEMLSYGCGSIGYDPMDFNQDCRVDMADLAEFAKMWGNCSIPYLEGCDQY</sequence>
<keyword evidence="3" id="KW-1185">Reference proteome</keyword>
<reference evidence="3" key="1">
    <citation type="submission" date="2017-02" db="EMBL/GenBank/DDBJ databases">
        <title>Comparative genomics and description of representatives of a novel lineage of planctomycetes thriving in anoxic sediments.</title>
        <authorList>
            <person name="Spring S."/>
            <person name="Bunk B."/>
            <person name="Sproer C."/>
        </authorList>
    </citation>
    <scope>NUCLEOTIDE SEQUENCE [LARGE SCALE GENOMIC DNA]</scope>
    <source>
        <strain evidence="3">SM-Chi-D1</strain>
    </source>
</reference>
<proteinExistence type="predicted"/>